<dbReference type="RefSeq" id="WP_054967434.1">
    <property type="nucleotide sequence ID" value="NZ_LJCO01000008.1"/>
</dbReference>
<dbReference type="AlphaFoldDB" id="A0A0P9EQ30"/>
<comment type="caution">
    <text evidence="2">The sequence shown here is derived from an EMBL/GenBank/DDBJ whole genome shotgun (WGS) entry which is preliminary data.</text>
</comment>
<accession>A0A0P9EQ30</accession>
<dbReference type="Proteomes" id="UP000050482">
    <property type="component" value="Unassembled WGS sequence"/>
</dbReference>
<dbReference type="PATRIC" id="fig|471514.4.peg.332"/>
<feature type="transmembrane region" description="Helical" evidence="1">
    <location>
        <begin position="94"/>
        <end position="110"/>
    </location>
</feature>
<keyword evidence="1" id="KW-1133">Transmembrane helix</keyword>
<keyword evidence="1" id="KW-0472">Membrane</keyword>
<sequence>MNLEAILVGGLITLSGLFTIASRQQAAKEFIVRVFKPIHGSSRKHGFSLATYKAILQAEAEAIDEPEKATLWMRLAMIASAMVVSLCVLLRQPAVLFLIPLVFAMPLMVARTKRTAHLRRLREQTRVSEILIAFLMKSGATLSDTLFILEKKMESPMREKIVEVNHKKRLTTLPDALHALSESTGITQLKDFAMIVSESETYGTPVAEALLRSLQLDTKIRDANAAKRYGNVQLQLGLYATLLIAMPGFGFVIYAMFAYMMKSFIGMPF</sequence>
<keyword evidence="1" id="KW-0812">Transmembrane</keyword>
<organism evidence="2 3">
    <name type="scientific">Alicyclobacillus ferrooxydans</name>
    <dbReference type="NCBI Taxonomy" id="471514"/>
    <lineage>
        <taxon>Bacteria</taxon>
        <taxon>Bacillati</taxon>
        <taxon>Bacillota</taxon>
        <taxon>Bacilli</taxon>
        <taxon>Bacillales</taxon>
        <taxon>Alicyclobacillaceae</taxon>
        <taxon>Alicyclobacillus</taxon>
    </lineage>
</organism>
<evidence type="ECO:0008006" key="4">
    <source>
        <dbReference type="Google" id="ProtNLM"/>
    </source>
</evidence>
<protein>
    <recommendedName>
        <fullName evidence="4">Type II secretion system protein GspF domain-containing protein</fullName>
    </recommendedName>
</protein>
<proteinExistence type="predicted"/>
<gene>
    <name evidence="2" type="ORF">AN477_01660</name>
</gene>
<keyword evidence="3" id="KW-1185">Reference proteome</keyword>
<dbReference type="STRING" id="471514.AN477_01660"/>
<dbReference type="EMBL" id="LJCO01000008">
    <property type="protein sequence ID" value="KPV45646.1"/>
    <property type="molecule type" value="Genomic_DNA"/>
</dbReference>
<reference evidence="2 3" key="1">
    <citation type="submission" date="2015-09" db="EMBL/GenBank/DDBJ databases">
        <title>Draft genome sequence of Alicyclobacillus ferrooxydans DSM 22381.</title>
        <authorList>
            <person name="Hemp J."/>
        </authorList>
    </citation>
    <scope>NUCLEOTIDE SEQUENCE [LARGE SCALE GENOMIC DNA]</scope>
    <source>
        <strain evidence="2 3">TC-34</strain>
    </source>
</reference>
<dbReference type="OrthoDB" id="2988854at2"/>
<evidence type="ECO:0000256" key="1">
    <source>
        <dbReference type="SAM" id="Phobius"/>
    </source>
</evidence>
<evidence type="ECO:0000313" key="2">
    <source>
        <dbReference type="EMBL" id="KPV45646.1"/>
    </source>
</evidence>
<feature type="transmembrane region" description="Helical" evidence="1">
    <location>
        <begin position="236"/>
        <end position="260"/>
    </location>
</feature>
<evidence type="ECO:0000313" key="3">
    <source>
        <dbReference type="Proteomes" id="UP000050482"/>
    </source>
</evidence>
<name>A0A0P9EQ30_9BACL</name>